<dbReference type="AlphaFoldDB" id="A0A8T2IR97"/>
<evidence type="ECO:0000256" key="1">
    <source>
        <dbReference type="ARBA" id="ARBA00023054"/>
    </source>
</evidence>
<feature type="coiled-coil region" evidence="5">
    <location>
        <begin position="78"/>
        <end position="250"/>
    </location>
</feature>
<dbReference type="InterPro" id="IPR051149">
    <property type="entry name" value="Spindly/BICDR_Dynein_Adapter"/>
</dbReference>
<organism evidence="7 8">
    <name type="scientific">Hymenochirus boettgeri</name>
    <name type="common">Congo dwarf clawed frog</name>
    <dbReference type="NCBI Taxonomy" id="247094"/>
    <lineage>
        <taxon>Eukaryota</taxon>
        <taxon>Metazoa</taxon>
        <taxon>Chordata</taxon>
        <taxon>Craniata</taxon>
        <taxon>Vertebrata</taxon>
        <taxon>Euteleostomi</taxon>
        <taxon>Amphibia</taxon>
        <taxon>Batrachia</taxon>
        <taxon>Anura</taxon>
        <taxon>Pipoidea</taxon>
        <taxon>Pipidae</taxon>
        <taxon>Pipinae</taxon>
        <taxon>Hymenochirus</taxon>
    </lineage>
</organism>
<dbReference type="GO" id="GO:0055107">
    <property type="term" value="P:Golgi to secretory granule transport"/>
    <property type="evidence" value="ECO:0007669"/>
    <property type="project" value="TreeGrafter"/>
</dbReference>
<dbReference type="OrthoDB" id="9451547at2759"/>
<evidence type="ECO:0000313" key="8">
    <source>
        <dbReference type="Proteomes" id="UP000812440"/>
    </source>
</evidence>
<feature type="region of interest" description="Disordered" evidence="6">
    <location>
        <begin position="1"/>
        <end position="21"/>
    </location>
</feature>
<dbReference type="PANTHER" id="PTHR32123:SF11">
    <property type="entry name" value="BICD FAMILY-LIKE CARGO ADAPTER 2-RELATED"/>
    <property type="match status" value="1"/>
</dbReference>
<dbReference type="EMBL" id="JAACNH010000009">
    <property type="protein sequence ID" value="KAG8433478.1"/>
    <property type="molecule type" value="Genomic_DNA"/>
</dbReference>
<reference evidence="7" key="1">
    <citation type="thesis" date="2020" institute="ProQuest LLC" country="789 East Eisenhower Parkway, Ann Arbor, MI, USA">
        <title>Comparative Genomics and Chromosome Evolution.</title>
        <authorList>
            <person name="Mudd A.B."/>
        </authorList>
    </citation>
    <scope>NUCLEOTIDE SEQUENCE</scope>
    <source>
        <strain evidence="7">Female2</strain>
        <tissue evidence="7">Blood</tissue>
    </source>
</reference>
<keyword evidence="8" id="KW-1185">Reference proteome</keyword>
<accession>A0A8T2IR97</accession>
<dbReference type="PANTHER" id="PTHR32123">
    <property type="entry name" value="BICD FAMILY-LIKE CARGO ADAPTER"/>
    <property type="match status" value="1"/>
</dbReference>
<comment type="caution">
    <text evidence="7">The sequence shown here is derived from an EMBL/GenBank/DDBJ whole genome shotgun (WGS) entry which is preliminary data.</text>
</comment>
<evidence type="ECO:0000256" key="2">
    <source>
        <dbReference type="ARBA" id="ARBA00040983"/>
    </source>
</evidence>
<evidence type="ECO:0000256" key="3">
    <source>
        <dbReference type="ARBA" id="ARBA00041790"/>
    </source>
</evidence>
<sequence length="294" mass="33939">MTSGGAESHVGGQEVRGGMPRSWNGILASPSMEEHFYPFISDRRSSYLAEDEEENGDEDLNLILERKDKDLLLAAELGKALLERNDQLMKERDSLEEELKESLDMLEQKKHAMRLKMEVRESEWRAQVTDLESDLAQARLQLQQLMSEQRECGKESANVVQELSEQNQRLLEQLAQTAQEEQSLNVELQSLRKENRELTFSRGQFAPCLQSLQIENTHLLEKKREMESQIKLLKDDNDSTQNQLGTAKETIYKLQMQNHELDTQVKRVGARSPELRDSQLLLQLQVKELQENCT</sequence>
<name>A0A8T2IR97_9PIPI</name>
<protein>
    <recommendedName>
        <fullName evidence="2">BICD family-like cargo adapter 2</fullName>
    </recommendedName>
    <alternativeName>
        <fullName evidence="3">Bicaudal D-related protein 2</fullName>
    </alternativeName>
    <alternativeName>
        <fullName evidence="4">Coiled-coil domain-containing protein 64B</fullName>
    </alternativeName>
</protein>
<dbReference type="Proteomes" id="UP000812440">
    <property type="component" value="Chromosome 9"/>
</dbReference>
<evidence type="ECO:0000313" key="7">
    <source>
        <dbReference type="EMBL" id="KAG8433478.1"/>
    </source>
</evidence>
<dbReference type="GO" id="GO:0047496">
    <property type="term" value="P:vesicle transport along microtubule"/>
    <property type="evidence" value="ECO:0007669"/>
    <property type="project" value="TreeGrafter"/>
</dbReference>
<evidence type="ECO:0000256" key="4">
    <source>
        <dbReference type="ARBA" id="ARBA00043196"/>
    </source>
</evidence>
<gene>
    <name evidence="7" type="ORF">GDO86_017675</name>
</gene>
<proteinExistence type="predicted"/>
<evidence type="ECO:0000256" key="5">
    <source>
        <dbReference type="SAM" id="Coils"/>
    </source>
</evidence>
<evidence type="ECO:0000256" key="6">
    <source>
        <dbReference type="SAM" id="MobiDB-lite"/>
    </source>
</evidence>
<keyword evidence="1 5" id="KW-0175">Coiled coil</keyword>